<dbReference type="GeneID" id="29078309"/>
<accession>A0A1B3B1I2</accession>
<keyword evidence="2" id="KW-1185">Reference proteome</keyword>
<organism evidence="1 2">
    <name type="scientific">Gordonia phage Terapin</name>
    <dbReference type="NCBI Taxonomy" id="1887654"/>
    <lineage>
        <taxon>Viruses</taxon>
        <taxon>Duplodnaviria</taxon>
        <taxon>Heunggongvirae</taxon>
        <taxon>Uroviricota</taxon>
        <taxon>Caudoviricetes</taxon>
        <taxon>Terapinvirus</taxon>
        <taxon>Terapinvirus terapin</taxon>
    </lineage>
</organism>
<reference evidence="1 2" key="1">
    <citation type="submission" date="2016-07" db="EMBL/GenBank/DDBJ databases">
        <authorList>
            <person name="Montgomery M.T."/>
            <person name="Pope W.H."/>
            <person name="Garlena R.A."/>
            <person name="Russell D.A."/>
            <person name="Jacobs-Sera D."/>
            <person name="Hendrix R.W."/>
            <person name="Hatfull G.F."/>
        </authorList>
    </citation>
    <scope>NUCLEOTIDE SEQUENCE [LARGE SCALE GENOMIC DNA]</scope>
</reference>
<evidence type="ECO:0000313" key="2">
    <source>
        <dbReference type="Proteomes" id="UP000204083"/>
    </source>
</evidence>
<name>A0A1B3B1I2_9CAUD</name>
<gene>
    <name evidence="1" type="primary">42</name>
    <name evidence="1" type="ORF">SEA_TERAPIN_42</name>
</gene>
<sequence>MGKVKINLDWELTEEFVGDVLVTAFDGQYGGSLFWASWSNRTGSLEKIEGPNFTADVWTAAWITFDVEESCDDKPHMKMIYSQAMEAGGLKIDSDMIAAGISGLLAKAGPTTRRTVLEAIVSNDAGDIDANIADSIVQYAIFGEEVYA</sequence>
<evidence type="ECO:0000313" key="1">
    <source>
        <dbReference type="EMBL" id="AOE44854.1"/>
    </source>
</evidence>
<dbReference type="KEGG" id="vg:29078309"/>
<proteinExistence type="predicted"/>
<dbReference type="EMBL" id="KX557285">
    <property type="protein sequence ID" value="AOE44854.1"/>
    <property type="molecule type" value="Genomic_DNA"/>
</dbReference>
<dbReference type="RefSeq" id="YP_009277781.1">
    <property type="nucleotide sequence ID" value="NC_031001.1"/>
</dbReference>
<dbReference type="Proteomes" id="UP000204083">
    <property type="component" value="Segment"/>
</dbReference>
<protein>
    <submittedName>
        <fullName evidence="1">Uncharacterized protein</fullName>
    </submittedName>
</protein>